<proteinExistence type="predicted"/>
<accession>A0A9D2FH01</accession>
<dbReference type="EMBL" id="DXBJ01000049">
    <property type="protein sequence ID" value="HIZ58308.1"/>
    <property type="molecule type" value="Genomic_DNA"/>
</dbReference>
<organism evidence="2 3">
    <name type="scientific">Candidatus Faecalibacterium gallistercoris</name>
    <dbReference type="NCBI Taxonomy" id="2838579"/>
    <lineage>
        <taxon>Bacteria</taxon>
        <taxon>Bacillati</taxon>
        <taxon>Bacillota</taxon>
        <taxon>Clostridia</taxon>
        <taxon>Eubacteriales</taxon>
        <taxon>Oscillospiraceae</taxon>
        <taxon>Faecalibacterium</taxon>
    </lineage>
</organism>
<evidence type="ECO:0000313" key="2">
    <source>
        <dbReference type="EMBL" id="HIZ58308.1"/>
    </source>
</evidence>
<protein>
    <submittedName>
        <fullName evidence="2">TIGR03960 family B12-binding radical SAM protein</fullName>
    </submittedName>
</protein>
<dbReference type="InterPro" id="IPR006638">
    <property type="entry name" value="Elp3/MiaA/NifB-like_rSAM"/>
</dbReference>
<dbReference type="PANTHER" id="PTHR42731:SF1">
    <property type="entry name" value="RADICAL SAM DOMAIN PROTEIN"/>
    <property type="match status" value="1"/>
</dbReference>
<dbReference type="SFLD" id="SFLDG01082">
    <property type="entry name" value="B12-binding_domain_containing"/>
    <property type="match status" value="1"/>
</dbReference>
<dbReference type="Gene3D" id="3.80.30.20">
    <property type="entry name" value="tm_1862 like domain"/>
    <property type="match status" value="1"/>
</dbReference>
<dbReference type="InterPro" id="IPR007197">
    <property type="entry name" value="rSAM"/>
</dbReference>
<name>A0A9D2FH01_9FIRM</name>
<dbReference type="Proteomes" id="UP000824065">
    <property type="component" value="Unassembled WGS sequence"/>
</dbReference>
<dbReference type="SFLD" id="SFLDS00029">
    <property type="entry name" value="Radical_SAM"/>
    <property type="match status" value="1"/>
</dbReference>
<dbReference type="GO" id="GO:0051536">
    <property type="term" value="F:iron-sulfur cluster binding"/>
    <property type="evidence" value="ECO:0007669"/>
    <property type="project" value="InterPro"/>
</dbReference>
<dbReference type="AlphaFoldDB" id="A0A9D2FH01"/>
<gene>
    <name evidence="2" type="ORF">H9725_06980</name>
</gene>
<comment type="caution">
    <text evidence="2">The sequence shown here is derived from an EMBL/GenBank/DDBJ whole genome shotgun (WGS) entry which is preliminary data.</text>
</comment>
<dbReference type="InterPro" id="IPR023404">
    <property type="entry name" value="rSAM_horseshoe"/>
</dbReference>
<evidence type="ECO:0000259" key="1">
    <source>
        <dbReference type="PROSITE" id="PS51918"/>
    </source>
</evidence>
<dbReference type="PROSITE" id="PS51918">
    <property type="entry name" value="RADICAL_SAM"/>
    <property type="match status" value="1"/>
</dbReference>
<dbReference type="SUPFAM" id="SSF102114">
    <property type="entry name" value="Radical SAM enzymes"/>
    <property type="match status" value="1"/>
</dbReference>
<dbReference type="PANTHER" id="PTHR42731">
    <property type="entry name" value="SLL1084 PROTEIN"/>
    <property type="match status" value="1"/>
</dbReference>
<dbReference type="Pfam" id="PF04055">
    <property type="entry name" value="Radical_SAM"/>
    <property type="match status" value="1"/>
</dbReference>
<reference evidence="2" key="1">
    <citation type="journal article" date="2021" name="PeerJ">
        <title>Extensive microbial diversity within the chicken gut microbiome revealed by metagenomics and culture.</title>
        <authorList>
            <person name="Gilroy R."/>
            <person name="Ravi A."/>
            <person name="Getino M."/>
            <person name="Pursley I."/>
            <person name="Horton D.L."/>
            <person name="Alikhan N.F."/>
            <person name="Baker D."/>
            <person name="Gharbi K."/>
            <person name="Hall N."/>
            <person name="Watson M."/>
            <person name="Adriaenssens E.M."/>
            <person name="Foster-Nyarko E."/>
            <person name="Jarju S."/>
            <person name="Secka A."/>
            <person name="Antonio M."/>
            <person name="Oren A."/>
            <person name="Chaudhuri R.R."/>
            <person name="La Ragione R."/>
            <person name="Hildebrand F."/>
            <person name="Pallen M.J."/>
        </authorList>
    </citation>
    <scope>NUCLEOTIDE SEQUENCE</scope>
    <source>
        <strain evidence="2">ChiBcec16-3735</strain>
    </source>
</reference>
<feature type="domain" description="Radical SAM core" evidence="1">
    <location>
        <begin position="278"/>
        <end position="517"/>
    </location>
</feature>
<dbReference type="InterPro" id="IPR023862">
    <property type="entry name" value="CHP03960_rSAM"/>
</dbReference>
<dbReference type="NCBIfam" id="TIGR03960">
    <property type="entry name" value="rSAM_fuse_unch"/>
    <property type="match status" value="1"/>
</dbReference>
<evidence type="ECO:0000313" key="3">
    <source>
        <dbReference type="Proteomes" id="UP000824065"/>
    </source>
</evidence>
<reference evidence="2" key="2">
    <citation type="submission" date="2021-04" db="EMBL/GenBank/DDBJ databases">
        <authorList>
            <person name="Gilroy R."/>
        </authorList>
    </citation>
    <scope>NUCLEOTIDE SEQUENCE</scope>
    <source>
        <strain evidence="2">ChiBcec16-3735</strain>
    </source>
</reference>
<dbReference type="GO" id="GO:0003824">
    <property type="term" value="F:catalytic activity"/>
    <property type="evidence" value="ECO:0007669"/>
    <property type="project" value="InterPro"/>
</dbReference>
<sequence>MIEQELKTALHGALEALPAEKPVFGISPKLKEALSHVQKPGRYTGGEPGSVYKDKGKVDVRFAFCFPDTYEVGMSFLGEKILYELLNQHENWWCERAFMPWLDMKAEMERLGLPLYTLESKDPLTDFDAVGFTLQYELSYTNILAMLDLAGIPFYAADRDERWPLIVAGGPCTCNAEPLAAFFDVIQLGEGERQLPAICAAIEQGKKEGISKQELLLRIARIPGVYIPAFYDVAYEADGRVRSITPNQPGVPAVVTKAIIQDMNDFAPPTNFVVPMVGAIQDRASIEVLRGCVRGCRFCQAGFLYRPMRQRDAGLLNKAAQDLCANTGYEELSLSSLSTSDHSQLEELLDDLNSWAPAEHVSLSLPSLRMDNFSESLIEKTTRVRKSGLTFAAEAGTQRLRDVINKNVTWDEIEKTCRIAFEAGYTSVKLYFMMGLPTETMADIEGIAETAQKVVDLYYHTQTHAKGKGVQVTVSCACFVPKPHTPFQFVPMDSAETLQAKQKHLLESVHSRKIKVNYHDSKTSFLEGVFAKGDRRLAPALVEAYRRGCVFDGWEECFRYDVWVQTFADLGIDPHFYCNRAIGLDEVTPWAHMDYGITHEYLVREYKKALAAQTTPPCNRACSGCGANRLLGGPCFDYSADLV</sequence>
<dbReference type="InterPro" id="IPR058240">
    <property type="entry name" value="rSAM_sf"/>
</dbReference>
<dbReference type="SMART" id="SM00729">
    <property type="entry name" value="Elp3"/>
    <property type="match status" value="1"/>
</dbReference>
<dbReference type="InterPro" id="IPR045784">
    <property type="entry name" value="Radical_SAM_N2"/>
</dbReference>
<dbReference type="Pfam" id="PF19864">
    <property type="entry name" value="Radical_SAM_N2"/>
    <property type="match status" value="1"/>
</dbReference>